<gene>
    <name evidence="6" type="ORF">GC101_08845</name>
</gene>
<dbReference type="CDD" id="cd00063">
    <property type="entry name" value="FN3"/>
    <property type="match status" value="1"/>
</dbReference>
<dbReference type="PANTHER" id="PTHR31339">
    <property type="entry name" value="PECTIN LYASE-RELATED"/>
    <property type="match status" value="1"/>
</dbReference>
<dbReference type="Pfam" id="PF00041">
    <property type="entry name" value="fn3"/>
    <property type="match status" value="1"/>
</dbReference>
<evidence type="ECO:0000259" key="5">
    <source>
        <dbReference type="PROSITE" id="PS50853"/>
    </source>
</evidence>
<dbReference type="InterPro" id="IPR012334">
    <property type="entry name" value="Pectin_lyas_fold"/>
</dbReference>
<dbReference type="InterPro" id="IPR051801">
    <property type="entry name" value="GH28_Enzymes"/>
</dbReference>
<protein>
    <submittedName>
        <fullName evidence="6">Glycoside hydrolase family 28 protein</fullName>
    </submittedName>
</protein>
<evidence type="ECO:0000313" key="7">
    <source>
        <dbReference type="Proteomes" id="UP000596857"/>
    </source>
</evidence>
<feature type="domain" description="Fibronectin type-III" evidence="5">
    <location>
        <begin position="10"/>
        <end position="97"/>
    </location>
</feature>
<dbReference type="GO" id="GO:0016787">
    <property type="term" value="F:hydrolase activity"/>
    <property type="evidence" value="ECO:0007669"/>
    <property type="project" value="UniProtKB-KW"/>
</dbReference>
<dbReference type="SUPFAM" id="SSF51126">
    <property type="entry name" value="Pectin lyase-like"/>
    <property type="match status" value="1"/>
</dbReference>
<dbReference type="InterPro" id="IPR036116">
    <property type="entry name" value="FN3_sf"/>
</dbReference>
<dbReference type="InterPro" id="IPR013783">
    <property type="entry name" value="Ig-like_fold"/>
</dbReference>
<dbReference type="RefSeq" id="WP_171716922.1">
    <property type="nucleotide sequence ID" value="NZ_WHOB01000021.1"/>
</dbReference>
<dbReference type="Gene3D" id="2.160.20.10">
    <property type="entry name" value="Single-stranded right-handed beta-helix, Pectin lyase-like"/>
    <property type="match status" value="1"/>
</dbReference>
<dbReference type="PROSITE" id="PS50853">
    <property type="entry name" value="FN3"/>
    <property type="match status" value="1"/>
</dbReference>
<dbReference type="Proteomes" id="UP000596857">
    <property type="component" value="Unassembled WGS sequence"/>
</dbReference>
<comment type="similarity">
    <text evidence="1 4">Belongs to the glycosyl hydrolase 28 family.</text>
</comment>
<keyword evidence="2 4" id="KW-0378">Hydrolase</keyword>
<organism evidence="6 7">
    <name type="scientific">Paenibacillus phytohabitans</name>
    <dbReference type="NCBI Taxonomy" id="2654978"/>
    <lineage>
        <taxon>Bacteria</taxon>
        <taxon>Bacillati</taxon>
        <taxon>Bacillota</taxon>
        <taxon>Bacilli</taxon>
        <taxon>Bacillales</taxon>
        <taxon>Paenibacillaceae</taxon>
        <taxon>Paenibacillus</taxon>
    </lineage>
</organism>
<dbReference type="EMBL" id="WHOB01000021">
    <property type="protein sequence ID" value="NOU78988.1"/>
    <property type="molecule type" value="Genomic_DNA"/>
</dbReference>
<dbReference type="InterPro" id="IPR000743">
    <property type="entry name" value="Glyco_hydro_28"/>
</dbReference>
<dbReference type="Gene3D" id="2.60.40.10">
    <property type="entry name" value="Immunoglobulins"/>
    <property type="match status" value="1"/>
</dbReference>
<reference evidence="6 7" key="1">
    <citation type="submission" date="2019-10" db="EMBL/GenBank/DDBJ databases">
        <title>Description of Paenibacillus terricola sp. nov.</title>
        <authorList>
            <person name="Carlier A."/>
            <person name="Qi S."/>
        </authorList>
    </citation>
    <scope>NUCLEOTIDE SEQUENCE [LARGE SCALE GENOMIC DNA]</scope>
    <source>
        <strain evidence="6 7">LMG 31459</strain>
    </source>
</reference>
<keyword evidence="7" id="KW-1185">Reference proteome</keyword>
<evidence type="ECO:0000256" key="4">
    <source>
        <dbReference type="RuleBase" id="RU361169"/>
    </source>
</evidence>
<proteinExistence type="inferred from homology"/>
<dbReference type="InterPro" id="IPR011050">
    <property type="entry name" value="Pectin_lyase_fold/virulence"/>
</dbReference>
<dbReference type="Pfam" id="PF00295">
    <property type="entry name" value="Glyco_hydro_28"/>
    <property type="match status" value="1"/>
</dbReference>
<comment type="caution">
    <text evidence="6">The sequence shown here is derived from an EMBL/GenBank/DDBJ whole genome shotgun (WGS) entry which is preliminary data.</text>
</comment>
<name>A0ABX1YDC3_9BACL</name>
<evidence type="ECO:0000256" key="2">
    <source>
        <dbReference type="ARBA" id="ARBA00022801"/>
    </source>
</evidence>
<dbReference type="InterPro" id="IPR003961">
    <property type="entry name" value="FN3_dom"/>
</dbReference>
<sequence length="514" mass="56298">MTTTDVNELTPRNLVSPPAAQTDTTIALVWDKPQSADDIACYHVYVNGKVHGISTATDYTLTGLEPSHAYEVQVYAVSRAGAVSLPGPTLTAATKPESERFDITSFGAVADRGTMNTAAIQAAIDACTPGGTVYVPEGVFNTGAIFLKSHMTLYVAKGGVLLGSAHPADYPVMTYRWEGREQLCYASLVNTRDCSSGERHEQITIAGEGTIDANGAALFKGEMAEKKGYRGRAVCLRNTDYVYLKDITVRQSPAWCVHLIYCNHVSANGISIYTKNDEYGRRYENIFNGDGLNPDSSSYIYIFNSMIASQDDCIAIKSGRDEEGRRVGIPSRDIRITNCRFNSGFGVAIGSEMAGGVSGVQVTDCIFEDVYSIGTVKAPRGRGAVIENISYENCTLKNYSLEHEDCEWFRGAINIDQFYSHIEYDADRLEEVNEGTSIIRNISFRNIVLDTYAGNTVFMAGLPESPLQNIVLENVSGIGKFGLKAYNIEGLTLTNVSVRSRLDEDYQFHNTRQV</sequence>
<evidence type="ECO:0000313" key="6">
    <source>
        <dbReference type="EMBL" id="NOU78988.1"/>
    </source>
</evidence>
<dbReference type="SUPFAM" id="SSF49265">
    <property type="entry name" value="Fibronectin type III"/>
    <property type="match status" value="1"/>
</dbReference>
<keyword evidence="3 4" id="KW-0326">Glycosidase</keyword>
<dbReference type="PANTHER" id="PTHR31339:SF9">
    <property type="entry name" value="PLASMIN AND FIBRONECTIN-BINDING PROTEIN A"/>
    <property type="match status" value="1"/>
</dbReference>
<evidence type="ECO:0000256" key="3">
    <source>
        <dbReference type="ARBA" id="ARBA00023295"/>
    </source>
</evidence>
<accession>A0ABX1YDC3</accession>
<dbReference type="SMART" id="SM00060">
    <property type="entry name" value="FN3"/>
    <property type="match status" value="1"/>
</dbReference>
<evidence type="ECO:0000256" key="1">
    <source>
        <dbReference type="ARBA" id="ARBA00008834"/>
    </source>
</evidence>